<keyword evidence="6" id="KW-0378">Hydrolase</keyword>
<evidence type="ECO:0000313" key="12">
    <source>
        <dbReference type="EMBL" id="ODQ63451.1"/>
    </source>
</evidence>
<accession>A0A1E3PDJ5</accession>
<evidence type="ECO:0000256" key="3">
    <source>
        <dbReference type="ARBA" id="ARBA00012177"/>
    </source>
</evidence>
<dbReference type="GO" id="GO:0034475">
    <property type="term" value="P:U4 snRNA 3'-end processing"/>
    <property type="evidence" value="ECO:0007669"/>
    <property type="project" value="UniProtKB-ARBA"/>
</dbReference>
<dbReference type="SMART" id="SM00358">
    <property type="entry name" value="DSRM"/>
    <property type="match status" value="2"/>
</dbReference>
<dbReference type="Gene3D" id="3.30.160.20">
    <property type="match status" value="2"/>
</dbReference>
<dbReference type="GO" id="GO:0006364">
    <property type="term" value="P:rRNA processing"/>
    <property type="evidence" value="ECO:0007669"/>
    <property type="project" value="InterPro"/>
</dbReference>
<evidence type="ECO:0000256" key="5">
    <source>
        <dbReference type="ARBA" id="ARBA00022759"/>
    </source>
</evidence>
<dbReference type="OrthoDB" id="2392202at2759"/>
<evidence type="ECO:0000256" key="1">
    <source>
        <dbReference type="ARBA" id="ARBA00000109"/>
    </source>
</evidence>
<dbReference type="Proteomes" id="UP000095009">
    <property type="component" value="Unassembled WGS sequence"/>
</dbReference>
<organism evidence="12 13">
    <name type="scientific">Nadsonia fulvescens var. elongata DSM 6958</name>
    <dbReference type="NCBI Taxonomy" id="857566"/>
    <lineage>
        <taxon>Eukaryota</taxon>
        <taxon>Fungi</taxon>
        <taxon>Dikarya</taxon>
        <taxon>Ascomycota</taxon>
        <taxon>Saccharomycotina</taxon>
        <taxon>Dipodascomycetes</taxon>
        <taxon>Dipodascales</taxon>
        <taxon>Dipodascales incertae sedis</taxon>
        <taxon>Nadsonia</taxon>
    </lineage>
</organism>
<keyword evidence="4" id="KW-0540">Nuclease</keyword>
<dbReference type="GO" id="GO:0004525">
    <property type="term" value="F:ribonuclease III activity"/>
    <property type="evidence" value="ECO:0007669"/>
    <property type="project" value="UniProtKB-EC"/>
</dbReference>
<dbReference type="STRING" id="857566.A0A1E3PDJ5"/>
<keyword evidence="5" id="KW-0255">Endonuclease</keyword>
<dbReference type="EMBL" id="KV454414">
    <property type="protein sequence ID" value="ODQ63451.1"/>
    <property type="molecule type" value="Genomic_DNA"/>
</dbReference>
<evidence type="ECO:0000313" key="13">
    <source>
        <dbReference type="Proteomes" id="UP000095009"/>
    </source>
</evidence>
<keyword evidence="13" id="KW-1185">Reference proteome</keyword>
<keyword evidence="7 8" id="KW-0694">RNA-binding</keyword>
<feature type="compositionally biased region" description="Polar residues" evidence="9">
    <location>
        <begin position="57"/>
        <end position="66"/>
    </location>
</feature>
<dbReference type="PANTHER" id="PTHR11207">
    <property type="entry name" value="RIBONUCLEASE III"/>
    <property type="match status" value="1"/>
</dbReference>
<feature type="region of interest" description="Disordered" evidence="9">
    <location>
        <begin position="1"/>
        <end position="75"/>
    </location>
</feature>
<evidence type="ECO:0000256" key="2">
    <source>
        <dbReference type="ARBA" id="ARBA00010183"/>
    </source>
</evidence>
<evidence type="ECO:0000259" key="10">
    <source>
        <dbReference type="PROSITE" id="PS50137"/>
    </source>
</evidence>
<dbReference type="GO" id="GO:0003725">
    <property type="term" value="F:double-stranded RNA binding"/>
    <property type="evidence" value="ECO:0007669"/>
    <property type="project" value="InterPro"/>
</dbReference>
<dbReference type="InterPro" id="IPR040540">
    <property type="entry name" value="RNase_3_N"/>
</dbReference>
<dbReference type="GO" id="GO:0030847">
    <property type="term" value="P:termination of RNA polymerase II transcription, exosome-dependent"/>
    <property type="evidence" value="ECO:0007669"/>
    <property type="project" value="UniProtKB-ARBA"/>
</dbReference>
<protein>
    <recommendedName>
        <fullName evidence="3">ribonuclease III</fullName>
        <ecNumber evidence="3">3.1.26.3</ecNumber>
    </recommendedName>
</protein>
<dbReference type="PANTHER" id="PTHR11207:SF0">
    <property type="entry name" value="RIBONUCLEASE 3"/>
    <property type="match status" value="1"/>
</dbReference>
<evidence type="ECO:0000256" key="8">
    <source>
        <dbReference type="PROSITE-ProRule" id="PRU00266"/>
    </source>
</evidence>
<feature type="domain" description="RNase III" evidence="11">
    <location>
        <begin position="211"/>
        <end position="335"/>
    </location>
</feature>
<comment type="catalytic activity">
    <reaction evidence="1">
        <text>Endonucleolytic cleavage to 5'-phosphomonoester.</text>
        <dbReference type="EC" id="3.1.26.3"/>
    </reaction>
</comment>
<dbReference type="InterPro" id="IPR011907">
    <property type="entry name" value="RNase_III"/>
</dbReference>
<evidence type="ECO:0000256" key="7">
    <source>
        <dbReference type="ARBA" id="ARBA00022884"/>
    </source>
</evidence>
<name>A0A1E3PDJ5_9ASCO</name>
<sequence>MSDSERRSKSKRNKSEKNDKTKKEKREKRDKGEKSEKSHSKKRSIDKVAKASKSENSDQGNSSSKQPLLDSEQNPKRVRLEKVSLSDLESIEYSIANISKHFELILENTPDSSLEESDCKDLEAFLRTKSPRICLAQAIKSLYNKGKMAIIDDLKNGVVSKVDHDLSESGMGPSLRSADEYCKGKSRKNIKEYSCGSIWPPPLPRIIDPALYKRVFTHKSFANKMYYLSRDELRQLHNERLEFLGDTILNSTISRLVYFRFPNMNEGDMTDVRSMLVSNDNIGKWALMYELDKQLKTTFDHSVADTTKGEMDKPRPKIIADIFEAYIAGIYLDSSNGGEIAETFLQSLAEPLLRVIEKRQKAAASLNTEAKNLLYVRIGSSAYRPEYHVVKQPIGNGDSFSVECRMGSDVIGIGKGPNIKEAGLRAAMAGLENAEMIEKYASIRRSMPRTAPVKAIHRLNPDGTVAETATEAQSAKTETLHSSSKDILYSMIGSSTLKPTYKSKFTEDRKYIVEVFMGDEQLGNGEGTIKKEAECQAADMALKNKALIDRWQARREETLKK</sequence>
<feature type="domain" description="DRBM" evidence="10">
    <location>
        <begin position="483"/>
        <end position="547"/>
    </location>
</feature>
<dbReference type="Pfam" id="PF18497">
    <property type="entry name" value="RNase_3_N"/>
    <property type="match status" value="1"/>
</dbReference>
<dbReference type="FunFam" id="1.10.1520.10:FF:000001">
    <property type="entry name" value="Ribonuclease 3"/>
    <property type="match status" value="1"/>
</dbReference>
<comment type="similarity">
    <text evidence="2">Belongs to the ribonuclease III family.</text>
</comment>
<dbReference type="CDD" id="cd19876">
    <property type="entry name" value="DSRM_RNT1p-like"/>
    <property type="match status" value="1"/>
</dbReference>
<dbReference type="EC" id="3.1.26.3" evidence="3"/>
<dbReference type="PROSITE" id="PS50142">
    <property type="entry name" value="RNASE_3_2"/>
    <property type="match status" value="1"/>
</dbReference>
<evidence type="ECO:0000259" key="11">
    <source>
        <dbReference type="PROSITE" id="PS50142"/>
    </source>
</evidence>
<dbReference type="InterPro" id="IPR044449">
    <property type="entry name" value="Rnt1/Pac1_DSRM_fungi"/>
</dbReference>
<gene>
    <name evidence="12" type="ORF">NADFUDRAFT_84136</name>
</gene>
<proteinExistence type="inferred from homology"/>
<evidence type="ECO:0000256" key="9">
    <source>
        <dbReference type="SAM" id="MobiDB-lite"/>
    </source>
</evidence>
<dbReference type="Pfam" id="PF00035">
    <property type="entry name" value="dsrm"/>
    <property type="match status" value="2"/>
</dbReference>
<reference evidence="12 13" key="1">
    <citation type="journal article" date="2016" name="Proc. Natl. Acad. Sci. U.S.A.">
        <title>Comparative genomics of biotechnologically important yeasts.</title>
        <authorList>
            <person name="Riley R."/>
            <person name="Haridas S."/>
            <person name="Wolfe K.H."/>
            <person name="Lopes M.R."/>
            <person name="Hittinger C.T."/>
            <person name="Goeker M."/>
            <person name="Salamov A.A."/>
            <person name="Wisecaver J.H."/>
            <person name="Long T.M."/>
            <person name="Calvey C.H."/>
            <person name="Aerts A.L."/>
            <person name="Barry K.W."/>
            <person name="Choi C."/>
            <person name="Clum A."/>
            <person name="Coughlan A.Y."/>
            <person name="Deshpande S."/>
            <person name="Douglass A.P."/>
            <person name="Hanson S.J."/>
            <person name="Klenk H.-P."/>
            <person name="LaButti K.M."/>
            <person name="Lapidus A."/>
            <person name="Lindquist E.A."/>
            <person name="Lipzen A.M."/>
            <person name="Meier-Kolthoff J.P."/>
            <person name="Ohm R.A."/>
            <person name="Otillar R.P."/>
            <person name="Pangilinan J.L."/>
            <person name="Peng Y."/>
            <person name="Rokas A."/>
            <person name="Rosa C.A."/>
            <person name="Scheuner C."/>
            <person name="Sibirny A.A."/>
            <person name="Slot J.C."/>
            <person name="Stielow J.B."/>
            <person name="Sun H."/>
            <person name="Kurtzman C.P."/>
            <person name="Blackwell M."/>
            <person name="Grigoriev I.V."/>
            <person name="Jeffries T.W."/>
        </authorList>
    </citation>
    <scope>NUCLEOTIDE SEQUENCE [LARGE SCALE GENOMIC DNA]</scope>
    <source>
        <strain evidence="12 13">DSM 6958</strain>
    </source>
</reference>
<dbReference type="InterPro" id="IPR014720">
    <property type="entry name" value="dsRBD_dom"/>
</dbReference>
<dbReference type="InterPro" id="IPR036389">
    <property type="entry name" value="RNase_III_sf"/>
</dbReference>
<dbReference type="InterPro" id="IPR000999">
    <property type="entry name" value="RNase_III_dom"/>
</dbReference>
<feature type="compositionally biased region" description="Basic and acidic residues" evidence="9">
    <location>
        <begin position="1"/>
        <end position="56"/>
    </location>
</feature>
<dbReference type="CDD" id="cd00593">
    <property type="entry name" value="RIBOc"/>
    <property type="match status" value="1"/>
</dbReference>
<dbReference type="Pfam" id="PF14622">
    <property type="entry name" value="Ribonucleas_3_3"/>
    <property type="match status" value="1"/>
</dbReference>
<dbReference type="HAMAP" id="MF_00104">
    <property type="entry name" value="RNase_III"/>
    <property type="match status" value="1"/>
</dbReference>
<evidence type="ECO:0000256" key="6">
    <source>
        <dbReference type="ARBA" id="ARBA00022801"/>
    </source>
</evidence>
<dbReference type="SUPFAM" id="SSF69065">
    <property type="entry name" value="RNase III domain-like"/>
    <property type="match status" value="1"/>
</dbReference>
<dbReference type="SMART" id="SM00535">
    <property type="entry name" value="RIBOc"/>
    <property type="match status" value="1"/>
</dbReference>
<evidence type="ECO:0000256" key="4">
    <source>
        <dbReference type="ARBA" id="ARBA00022722"/>
    </source>
</evidence>
<dbReference type="GO" id="GO:0005654">
    <property type="term" value="C:nucleoplasm"/>
    <property type="evidence" value="ECO:0007669"/>
    <property type="project" value="TreeGrafter"/>
</dbReference>
<dbReference type="AlphaFoldDB" id="A0A1E3PDJ5"/>
<dbReference type="PROSITE" id="PS50137">
    <property type="entry name" value="DS_RBD"/>
    <property type="match status" value="1"/>
</dbReference>
<dbReference type="SUPFAM" id="SSF54768">
    <property type="entry name" value="dsRNA-binding domain-like"/>
    <property type="match status" value="2"/>
</dbReference>
<dbReference type="GO" id="GO:0034963">
    <property type="term" value="P:box C/D sno(s)RNA processing"/>
    <property type="evidence" value="ECO:0007669"/>
    <property type="project" value="UniProtKB-ARBA"/>
</dbReference>
<dbReference type="Gene3D" id="1.10.1520.10">
    <property type="entry name" value="Ribonuclease III domain"/>
    <property type="match status" value="1"/>
</dbReference>